<keyword evidence="4 9" id="KW-0812">Transmembrane</keyword>
<comment type="function">
    <text evidence="9">Part of the ABC transporter complex (TC 3.A.1.6.1) involved in sulfate/thiosulfate import.</text>
</comment>
<dbReference type="GO" id="GO:0005886">
    <property type="term" value="C:plasma membrane"/>
    <property type="evidence" value="ECO:0007669"/>
    <property type="project" value="InterPro"/>
</dbReference>
<evidence type="ECO:0000256" key="1">
    <source>
        <dbReference type="ARBA" id="ARBA00004141"/>
    </source>
</evidence>
<dbReference type="FunFam" id="1.10.3720.10:FF:000004">
    <property type="entry name" value="Sulfate transport system permease protein CysT"/>
    <property type="match status" value="1"/>
</dbReference>
<dbReference type="NCBIfam" id="TIGR00969">
    <property type="entry name" value="3a0106s02"/>
    <property type="match status" value="1"/>
</dbReference>
<feature type="transmembrane region" description="Helical" evidence="9">
    <location>
        <begin position="20"/>
        <end position="45"/>
    </location>
</feature>
<dbReference type="InterPro" id="IPR035906">
    <property type="entry name" value="MetI-like_sf"/>
</dbReference>
<dbReference type="PROSITE" id="PS50928">
    <property type="entry name" value="ABC_TM1"/>
    <property type="match status" value="1"/>
</dbReference>
<dbReference type="AlphaFoldDB" id="A0A081LA95"/>
<comment type="subcellular location">
    <subcellularLocation>
        <location evidence="1">Membrane</location>
        <topology evidence="1">Multi-pass membrane protein</topology>
    </subcellularLocation>
</comment>
<keyword evidence="5 9" id="KW-1133">Transmembrane helix</keyword>
<dbReference type="PANTHER" id="PTHR30406">
    <property type="entry name" value="SULFATE TRANSPORT SYSTEM PERMEASE PROTEIN"/>
    <property type="match status" value="1"/>
</dbReference>
<feature type="domain" description="ABC transmembrane type-1" evidence="10">
    <location>
        <begin position="65"/>
        <end position="265"/>
    </location>
</feature>
<feature type="transmembrane region" description="Helical" evidence="9">
    <location>
        <begin position="103"/>
        <end position="126"/>
    </location>
</feature>
<name>A0A081LA95_9BACI</name>
<dbReference type="Gene3D" id="1.10.3720.10">
    <property type="entry name" value="MetI-like"/>
    <property type="match status" value="1"/>
</dbReference>
<sequence>MRKAHAATNKRKNVLPGFGLSLGVTLVYVSAIVVIPLSMVLIWTASLGVEGIWKVFSDARVLKSLQLTVTTSFAAALINAGFGVLIAWVLTRYSFPGKKILDALIDLPFALPTAVAGIALTTLYSPNGWIGQFLHVKVAYTPLGIILALIFIGIPFVIRTVQPVIEGLQHEVEEAAAILGATRSQTFFHVLLPAMFPAIITGFSLAFARALGEYGSVVFIAGNIPFKTEITPLMIMSKLEQYDYHGAAAIACLMLLLSFFILILIHGIQWYVERKKQVDVR</sequence>
<comment type="subunit">
    <text evidence="2">The complex is composed of two ATP-binding proteins (CysA), two transmembrane proteins (CysT and CysW) and a solute-binding protein (CysP).</text>
</comment>
<dbReference type="SUPFAM" id="SSF161098">
    <property type="entry name" value="MetI-like"/>
    <property type="match status" value="1"/>
</dbReference>
<keyword evidence="7 9" id="KW-0472">Membrane</keyword>
<organism evidence="11 12">
    <name type="scientific">Bacillus zhangzhouensis</name>
    <dbReference type="NCBI Taxonomy" id="1178540"/>
    <lineage>
        <taxon>Bacteria</taxon>
        <taxon>Bacillati</taxon>
        <taxon>Bacillota</taxon>
        <taxon>Bacilli</taxon>
        <taxon>Bacillales</taxon>
        <taxon>Bacillaceae</taxon>
        <taxon>Bacillus</taxon>
    </lineage>
</organism>
<comment type="caution">
    <text evidence="9">Lacks conserved residue(s) required for the propagation of feature annotation.</text>
</comment>
<comment type="similarity">
    <text evidence="9">Belongs to the binding-protein-dependent transport system permease family. CysTW subfamily.</text>
</comment>
<protein>
    <recommendedName>
        <fullName evidence="9">Sulfate transport system permease protein CysT</fullName>
    </recommendedName>
</protein>
<comment type="caution">
    <text evidence="11">The sequence shown here is derived from an EMBL/GenBank/DDBJ whole genome shotgun (WGS) entry which is preliminary data.</text>
</comment>
<evidence type="ECO:0000256" key="2">
    <source>
        <dbReference type="ARBA" id="ARBA00011779"/>
    </source>
</evidence>
<dbReference type="eggNOG" id="COG0555">
    <property type="taxonomic scope" value="Bacteria"/>
</dbReference>
<dbReference type="PANTHER" id="PTHR30406:SF8">
    <property type="entry name" value="SULFATE TRANSPORT SYSTEM PERMEASE PROTEIN CYST"/>
    <property type="match status" value="1"/>
</dbReference>
<gene>
    <name evidence="11" type="ORF">BA70_03935</name>
</gene>
<evidence type="ECO:0000313" key="12">
    <source>
        <dbReference type="Proteomes" id="UP000028091"/>
    </source>
</evidence>
<evidence type="ECO:0000313" key="11">
    <source>
        <dbReference type="EMBL" id="KEP26171.1"/>
    </source>
</evidence>
<evidence type="ECO:0000256" key="7">
    <source>
        <dbReference type="ARBA" id="ARBA00023136"/>
    </source>
</evidence>
<dbReference type="RefSeq" id="WP_034322306.1">
    <property type="nucleotide sequence ID" value="NZ_JBCMYH010000021.1"/>
</dbReference>
<evidence type="ECO:0000256" key="3">
    <source>
        <dbReference type="ARBA" id="ARBA00022448"/>
    </source>
</evidence>
<evidence type="ECO:0000256" key="6">
    <source>
        <dbReference type="ARBA" id="ARBA00023032"/>
    </source>
</evidence>
<feature type="transmembrane region" description="Helical" evidence="9">
    <location>
        <begin position="187"/>
        <end position="208"/>
    </location>
</feature>
<dbReference type="CDD" id="cd06261">
    <property type="entry name" value="TM_PBP2"/>
    <property type="match status" value="1"/>
</dbReference>
<keyword evidence="12" id="KW-1185">Reference proteome</keyword>
<evidence type="ECO:0000256" key="5">
    <source>
        <dbReference type="ARBA" id="ARBA00022989"/>
    </source>
</evidence>
<dbReference type="Proteomes" id="UP000028091">
    <property type="component" value="Unassembled WGS sequence"/>
</dbReference>
<dbReference type="Pfam" id="PF00528">
    <property type="entry name" value="BPD_transp_1"/>
    <property type="match status" value="1"/>
</dbReference>
<evidence type="ECO:0000256" key="9">
    <source>
        <dbReference type="RuleBase" id="RU366001"/>
    </source>
</evidence>
<accession>A0A081LA95</accession>
<evidence type="ECO:0000259" key="10">
    <source>
        <dbReference type="PROSITE" id="PS50928"/>
    </source>
</evidence>
<dbReference type="InterPro" id="IPR005667">
    <property type="entry name" value="Sulph_transpt2"/>
</dbReference>
<evidence type="ECO:0000256" key="4">
    <source>
        <dbReference type="ARBA" id="ARBA00022692"/>
    </source>
</evidence>
<feature type="transmembrane region" description="Helical" evidence="9">
    <location>
        <begin position="65"/>
        <end position="91"/>
    </location>
</feature>
<proteinExistence type="inferred from homology"/>
<keyword evidence="3 9" id="KW-0813">Transport</keyword>
<comment type="function">
    <text evidence="8">Part of the ABC transporter complex CysAWTP (TC 3.A.1.6.1) involved in sulfate/thiosulfate import. Probably responsible for the translocation of the substrate across the membrane.</text>
</comment>
<keyword evidence="6 9" id="KW-0764">Sulfate transport</keyword>
<dbReference type="InterPro" id="IPR000515">
    <property type="entry name" value="MetI-like"/>
</dbReference>
<dbReference type="InterPro" id="IPR011865">
    <property type="entry name" value="CysT_permease"/>
</dbReference>
<feature type="transmembrane region" description="Helical" evidence="9">
    <location>
        <begin position="246"/>
        <end position="272"/>
    </location>
</feature>
<reference evidence="11 12" key="1">
    <citation type="submission" date="2012-09" db="EMBL/GenBank/DDBJ databases">
        <title>Genome Sequence of Bacillus sp. DW5-4.</title>
        <authorList>
            <person name="Lai Q."/>
            <person name="Liu Y."/>
            <person name="Shao Z."/>
        </authorList>
    </citation>
    <scope>NUCLEOTIDE SEQUENCE [LARGE SCALE GENOMIC DNA]</scope>
    <source>
        <strain evidence="11 12">DW5-4</strain>
    </source>
</reference>
<dbReference type="GO" id="GO:0015419">
    <property type="term" value="F:ABC-type sulfate transporter activity"/>
    <property type="evidence" value="ECO:0007669"/>
    <property type="project" value="UniProtKB-UniRule"/>
</dbReference>
<dbReference type="EMBL" id="JOTP01000012">
    <property type="protein sequence ID" value="KEP26171.1"/>
    <property type="molecule type" value="Genomic_DNA"/>
</dbReference>
<dbReference type="NCBIfam" id="TIGR02139">
    <property type="entry name" value="permease_CysT"/>
    <property type="match status" value="1"/>
</dbReference>
<feature type="transmembrane region" description="Helical" evidence="9">
    <location>
        <begin position="138"/>
        <end position="158"/>
    </location>
</feature>
<dbReference type="OrthoDB" id="9808619at2"/>
<evidence type="ECO:0000256" key="8">
    <source>
        <dbReference type="ARBA" id="ARBA00025323"/>
    </source>
</evidence>